<evidence type="ECO:0000259" key="3">
    <source>
        <dbReference type="PROSITE" id="PS51186"/>
    </source>
</evidence>
<gene>
    <name evidence="4" type="ORF">D7Z54_07180</name>
</gene>
<dbReference type="InterPro" id="IPR016181">
    <property type="entry name" value="Acyl_CoA_acyltransferase"/>
</dbReference>
<comment type="caution">
    <text evidence="4">The sequence shown here is derived from an EMBL/GenBank/DDBJ whole genome shotgun (WGS) entry which is preliminary data.</text>
</comment>
<organism evidence="4 5">
    <name type="scientific">Salibacterium salarium</name>
    <dbReference type="NCBI Taxonomy" id="284579"/>
    <lineage>
        <taxon>Bacteria</taxon>
        <taxon>Bacillati</taxon>
        <taxon>Bacillota</taxon>
        <taxon>Bacilli</taxon>
        <taxon>Bacillales</taxon>
        <taxon>Bacillaceae</taxon>
    </lineage>
</organism>
<dbReference type="CDD" id="cd04301">
    <property type="entry name" value="NAT_SF"/>
    <property type="match status" value="1"/>
</dbReference>
<dbReference type="OrthoDB" id="9798006at2"/>
<sequence length="172" mass="19468">MKVGGVCLNYPIERLHKHHWSEVKEIYEMGIETENATFATEAPSWEIWSATHDLVCRLVVMDEQAQEVLGFAAISPVSNRDVYEGVGETSIYIRGDVRGKGVGTALLNEMIRVTENEGYWMLQAGIFPENRTSIKIHEAAGFRKVGTRERIGKLNGVWRDVELYERRSNVVG</sequence>
<evidence type="ECO:0000256" key="1">
    <source>
        <dbReference type="ARBA" id="ARBA00022679"/>
    </source>
</evidence>
<dbReference type="Proteomes" id="UP000275076">
    <property type="component" value="Unassembled WGS sequence"/>
</dbReference>
<evidence type="ECO:0000313" key="4">
    <source>
        <dbReference type="EMBL" id="RSL34075.1"/>
    </source>
</evidence>
<dbReference type="PANTHER" id="PTHR43072">
    <property type="entry name" value="N-ACETYLTRANSFERASE"/>
    <property type="match status" value="1"/>
</dbReference>
<dbReference type="SUPFAM" id="SSF55729">
    <property type="entry name" value="Acyl-CoA N-acyltransferases (Nat)"/>
    <property type="match status" value="1"/>
</dbReference>
<accession>A0A3R9PMH1</accession>
<keyword evidence="5" id="KW-1185">Reference proteome</keyword>
<dbReference type="Gene3D" id="3.40.630.30">
    <property type="match status" value="1"/>
</dbReference>
<dbReference type="InterPro" id="IPR000182">
    <property type="entry name" value="GNAT_dom"/>
</dbReference>
<keyword evidence="1 4" id="KW-0808">Transferase</keyword>
<keyword evidence="2" id="KW-0012">Acyltransferase</keyword>
<feature type="domain" description="N-acetyltransferase" evidence="3">
    <location>
        <begin position="10"/>
        <end position="164"/>
    </location>
</feature>
<reference evidence="4 5" key="1">
    <citation type="submission" date="2018-10" db="EMBL/GenBank/DDBJ databases">
        <title>Draft genome sequence of Bacillus salarius IM0101, isolated from a hypersaline soil in Inner Mongolia, China.</title>
        <authorList>
            <person name="Yamprayoonswat W."/>
            <person name="Boonvisut S."/>
            <person name="Jumpathong W."/>
            <person name="Sittihan S."/>
            <person name="Ruangsuj P."/>
            <person name="Wanthongcharoen S."/>
            <person name="Thongpramul N."/>
            <person name="Pimmason S."/>
            <person name="Yu B."/>
            <person name="Yasawong M."/>
        </authorList>
    </citation>
    <scope>NUCLEOTIDE SEQUENCE [LARGE SCALE GENOMIC DNA]</scope>
    <source>
        <strain evidence="4 5">IM0101</strain>
    </source>
</reference>
<evidence type="ECO:0000313" key="5">
    <source>
        <dbReference type="Proteomes" id="UP000275076"/>
    </source>
</evidence>
<dbReference type="Pfam" id="PF00583">
    <property type="entry name" value="Acetyltransf_1"/>
    <property type="match status" value="1"/>
</dbReference>
<dbReference type="GO" id="GO:0016747">
    <property type="term" value="F:acyltransferase activity, transferring groups other than amino-acyl groups"/>
    <property type="evidence" value="ECO:0007669"/>
    <property type="project" value="InterPro"/>
</dbReference>
<name>A0A3R9PMH1_9BACI</name>
<proteinExistence type="predicted"/>
<evidence type="ECO:0000256" key="2">
    <source>
        <dbReference type="ARBA" id="ARBA00023315"/>
    </source>
</evidence>
<dbReference type="PROSITE" id="PS51186">
    <property type="entry name" value="GNAT"/>
    <property type="match status" value="1"/>
</dbReference>
<protein>
    <submittedName>
        <fullName evidence="4">N-acetyltransferase family protein</fullName>
    </submittedName>
</protein>
<dbReference type="PANTHER" id="PTHR43072:SF23">
    <property type="entry name" value="UPF0039 PROTEIN C11D3.02C"/>
    <property type="match status" value="1"/>
</dbReference>
<dbReference type="EMBL" id="RBVX01000005">
    <property type="protein sequence ID" value="RSL34075.1"/>
    <property type="molecule type" value="Genomic_DNA"/>
</dbReference>
<dbReference type="AlphaFoldDB" id="A0A3R9PMH1"/>